<dbReference type="EMBL" id="CYXO01000005">
    <property type="protein sequence ID" value="CUM92019.1"/>
    <property type="molecule type" value="Genomic_DNA"/>
</dbReference>
<evidence type="ECO:0000313" key="4">
    <source>
        <dbReference type="EMBL" id="CUM92019.1"/>
    </source>
</evidence>
<organism evidence="4 5">
    <name type="scientific">Dorea longicatena</name>
    <dbReference type="NCBI Taxonomy" id="88431"/>
    <lineage>
        <taxon>Bacteria</taxon>
        <taxon>Bacillati</taxon>
        <taxon>Bacillota</taxon>
        <taxon>Clostridia</taxon>
        <taxon>Lachnospirales</taxon>
        <taxon>Lachnospiraceae</taxon>
        <taxon>Dorea</taxon>
    </lineage>
</organism>
<keyword evidence="2 3" id="KW-0472">Membrane</keyword>
<comment type="similarity">
    <text evidence="1 2">Belongs to the BioY family.</text>
</comment>
<feature type="transmembrane region" description="Helical" evidence="3">
    <location>
        <begin position="68"/>
        <end position="90"/>
    </location>
</feature>
<evidence type="ECO:0000256" key="3">
    <source>
        <dbReference type="SAM" id="Phobius"/>
    </source>
</evidence>
<dbReference type="PANTHER" id="PTHR34295">
    <property type="entry name" value="BIOTIN TRANSPORTER BIOY"/>
    <property type="match status" value="1"/>
</dbReference>
<feature type="transmembrane region" description="Helical" evidence="3">
    <location>
        <begin position="18"/>
        <end position="36"/>
    </location>
</feature>
<accession>A0A173SQN0</accession>
<dbReference type="GO" id="GO:0015225">
    <property type="term" value="F:biotin transmembrane transporter activity"/>
    <property type="evidence" value="ECO:0007669"/>
    <property type="project" value="UniProtKB-UniRule"/>
</dbReference>
<sequence>MNNTANSTTTKRLSTRKLVLIALMTAITCIFAPMAIPIPVSPVPISLTNLVIMISIYVLGFKDATISYIVYLLLGLVGLPVFSGFTGGLGKLAGPTGGYLIGFIFLALIAGLFVDKFPKNKILAVVGMLIGMAITYIFGTEWLAIQLKMSFVAALSVGVIPYLAGDAVKIIIAIIVGPVLRSRLSHMQ</sequence>
<feature type="transmembrane region" description="Helical" evidence="3">
    <location>
        <begin position="42"/>
        <end position="61"/>
    </location>
</feature>
<feature type="transmembrane region" description="Helical" evidence="3">
    <location>
        <begin position="96"/>
        <end position="115"/>
    </location>
</feature>
<evidence type="ECO:0000256" key="1">
    <source>
        <dbReference type="ARBA" id="ARBA00010692"/>
    </source>
</evidence>
<dbReference type="PIRSF" id="PIRSF016661">
    <property type="entry name" value="BioY"/>
    <property type="match status" value="1"/>
</dbReference>
<dbReference type="GO" id="GO:0005886">
    <property type="term" value="C:plasma membrane"/>
    <property type="evidence" value="ECO:0007669"/>
    <property type="project" value="UniProtKB-SubCell"/>
</dbReference>
<dbReference type="Gene3D" id="1.10.1760.20">
    <property type="match status" value="1"/>
</dbReference>
<keyword evidence="3" id="KW-1133">Transmembrane helix</keyword>
<keyword evidence="2" id="KW-1003">Cell membrane</keyword>
<dbReference type="OrthoDB" id="9803495at2"/>
<feature type="transmembrane region" description="Helical" evidence="3">
    <location>
        <begin position="159"/>
        <end position="180"/>
    </location>
</feature>
<keyword evidence="2" id="KW-0813">Transport</keyword>
<dbReference type="Proteomes" id="UP000095597">
    <property type="component" value="Unassembled WGS sequence"/>
</dbReference>
<reference evidence="4 5" key="1">
    <citation type="submission" date="2015-09" db="EMBL/GenBank/DDBJ databases">
        <authorList>
            <consortium name="Pathogen Informatics"/>
        </authorList>
    </citation>
    <scope>NUCLEOTIDE SEQUENCE [LARGE SCALE GENOMIC DNA]</scope>
    <source>
        <strain evidence="4 5">2789STDY5834961</strain>
    </source>
</reference>
<gene>
    <name evidence="4" type="primary">bioY2</name>
    <name evidence="4" type="ORF">ERS852573_01136</name>
</gene>
<dbReference type="RefSeq" id="WP_022416447.1">
    <property type="nucleotide sequence ID" value="NZ_CAXVIO010000006.1"/>
</dbReference>
<feature type="transmembrane region" description="Helical" evidence="3">
    <location>
        <begin position="122"/>
        <end position="139"/>
    </location>
</feature>
<dbReference type="PANTHER" id="PTHR34295:SF1">
    <property type="entry name" value="BIOTIN TRANSPORTER BIOY"/>
    <property type="match status" value="1"/>
</dbReference>
<dbReference type="AlphaFoldDB" id="A0A173SQN0"/>
<dbReference type="InterPro" id="IPR003784">
    <property type="entry name" value="BioY"/>
</dbReference>
<proteinExistence type="inferred from homology"/>
<keyword evidence="3" id="KW-0812">Transmembrane</keyword>
<protein>
    <recommendedName>
        <fullName evidence="2">Biotin transporter</fullName>
    </recommendedName>
</protein>
<comment type="subcellular location">
    <subcellularLocation>
        <location evidence="2">Cell membrane</location>
        <topology evidence="2">Multi-pass membrane protein</topology>
    </subcellularLocation>
</comment>
<name>A0A173SQN0_9FIRM</name>
<evidence type="ECO:0000256" key="2">
    <source>
        <dbReference type="PIRNR" id="PIRNR016661"/>
    </source>
</evidence>
<evidence type="ECO:0000313" key="5">
    <source>
        <dbReference type="Proteomes" id="UP000095597"/>
    </source>
</evidence>
<dbReference type="Pfam" id="PF02632">
    <property type="entry name" value="BioY"/>
    <property type="match status" value="1"/>
</dbReference>